<accession>A0A4Y2U867</accession>
<reference evidence="1 2" key="1">
    <citation type="journal article" date="2019" name="Sci. Rep.">
        <title>Orb-weaving spider Araneus ventricosus genome elucidates the spidroin gene catalogue.</title>
        <authorList>
            <person name="Kono N."/>
            <person name="Nakamura H."/>
            <person name="Ohtoshi R."/>
            <person name="Moran D.A.P."/>
            <person name="Shinohara A."/>
            <person name="Yoshida Y."/>
            <person name="Fujiwara M."/>
            <person name="Mori M."/>
            <person name="Tomita M."/>
            <person name="Arakawa K."/>
        </authorList>
    </citation>
    <scope>NUCLEOTIDE SEQUENCE [LARGE SCALE GENOMIC DNA]</scope>
</reference>
<sequence length="14" mass="1605">MYQQVIPVDEAQIA</sequence>
<protein>
    <submittedName>
        <fullName evidence="1">Putative peroxisomal acyl-coenzyme A oxidase 1</fullName>
    </submittedName>
</protein>
<keyword evidence="2" id="KW-1185">Reference proteome</keyword>
<gene>
    <name evidence="1" type="primary">CG5009</name>
    <name evidence="1" type="ORF">AVEN_46226_1</name>
</gene>
<organism evidence="1 2">
    <name type="scientific">Araneus ventricosus</name>
    <name type="common">Orbweaver spider</name>
    <name type="synonym">Epeira ventricosa</name>
    <dbReference type="NCBI Taxonomy" id="182803"/>
    <lineage>
        <taxon>Eukaryota</taxon>
        <taxon>Metazoa</taxon>
        <taxon>Ecdysozoa</taxon>
        <taxon>Arthropoda</taxon>
        <taxon>Chelicerata</taxon>
        <taxon>Arachnida</taxon>
        <taxon>Araneae</taxon>
        <taxon>Araneomorphae</taxon>
        <taxon>Entelegynae</taxon>
        <taxon>Araneoidea</taxon>
        <taxon>Araneidae</taxon>
        <taxon>Araneus</taxon>
    </lineage>
</organism>
<dbReference type="EMBL" id="BGPR01033795">
    <property type="protein sequence ID" value="GBO07866.1"/>
    <property type="molecule type" value="Genomic_DNA"/>
</dbReference>
<name>A0A4Y2U867_ARAVE</name>
<evidence type="ECO:0000313" key="1">
    <source>
        <dbReference type="EMBL" id="GBO07866.1"/>
    </source>
</evidence>
<feature type="non-terminal residue" evidence="1">
    <location>
        <position position="14"/>
    </location>
</feature>
<evidence type="ECO:0000313" key="2">
    <source>
        <dbReference type="Proteomes" id="UP000499080"/>
    </source>
</evidence>
<comment type="caution">
    <text evidence="1">The sequence shown here is derived from an EMBL/GenBank/DDBJ whole genome shotgun (WGS) entry which is preliminary data.</text>
</comment>
<proteinExistence type="predicted"/>
<dbReference type="Proteomes" id="UP000499080">
    <property type="component" value="Unassembled WGS sequence"/>
</dbReference>